<dbReference type="SMART" id="SM00903">
    <property type="entry name" value="Flavin_Reduct"/>
    <property type="match status" value="1"/>
</dbReference>
<dbReference type="EMBL" id="FNEV01000003">
    <property type="protein sequence ID" value="SDJ26784.1"/>
    <property type="molecule type" value="Genomic_DNA"/>
</dbReference>
<evidence type="ECO:0000256" key="2">
    <source>
        <dbReference type="ARBA" id="ARBA00022630"/>
    </source>
</evidence>
<proteinExistence type="inferred from homology"/>
<reference evidence="7" key="1">
    <citation type="submission" date="2016-10" db="EMBL/GenBank/DDBJ databases">
        <authorList>
            <person name="Varghese N."/>
            <person name="Submissions S."/>
        </authorList>
    </citation>
    <scope>NUCLEOTIDE SEQUENCE [LARGE SCALE GENOMIC DNA]</scope>
    <source>
        <strain evidence="7">DSM 4771</strain>
    </source>
</reference>
<dbReference type="GO" id="GO:0010181">
    <property type="term" value="F:FMN binding"/>
    <property type="evidence" value="ECO:0007669"/>
    <property type="project" value="InterPro"/>
</dbReference>
<evidence type="ECO:0000313" key="7">
    <source>
        <dbReference type="Proteomes" id="UP000199225"/>
    </source>
</evidence>
<evidence type="ECO:0000256" key="1">
    <source>
        <dbReference type="ARBA" id="ARBA00001917"/>
    </source>
</evidence>
<dbReference type="SUPFAM" id="SSF50475">
    <property type="entry name" value="FMN-binding split barrel"/>
    <property type="match status" value="1"/>
</dbReference>
<dbReference type="GO" id="GO:0016646">
    <property type="term" value="F:oxidoreductase activity, acting on the CH-NH group of donors, NAD or NADP as acceptor"/>
    <property type="evidence" value="ECO:0007669"/>
    <property type="project" value="UniProtKB-ARBA"/>
</dbReference>
<dbReference type="AlphaFoldDB" id="A0A1G8SC60"/>
<dbReference type="InterPro" id="IPR002563">
    <property type="entry name" value="Flavin_Rdtase-like_dom"/>
</dbReference>
<gene>
    <name evidence="6" type="ORF">SAMN04490247_1374</name>
</gene>
<comment type="similarity">
    <text evidence="4">Belongs to the flavoredoxin family.</text>
</comment>
<organism evidence="6 7">
    <name type="scientific">Salimicrobium halophilum</name>
    <dbReference type="NCBI Taxonomy" id="86666"/>
    <lineage>
        <taxon>Bacteria</taxon>
        <taxon>Bacillati</taxon>
        <taxon>Bacillota</taxon>
        <taxon>Bacilli</taxon>
        <taxon>Bacillales</taxon>
        <taxon>Bacillaceae</taxon>
        <taxon>Salimicrobium</taxon>
    </lineage>
</organism>
<dbReference type="RefSeq" id="WP_093193128.1">
    <property type="nucleotide sequence ID" value="NZ_FNEV01000003.1"/>
</dbReference>
<evidence type="ECO:0000313" key="6">
    <source>
        <dbReference type="EMBL" id="SDJ26784.1"/>
    </source>
</evidence>
<dbReference type="OrthoDB" id="9794638at2"/>
<evidence type="ECO:0000256" key="4">
    <source>
        <dbReference type="ARBA" id="ARBA00038054"/>
    </source>
</evidence>
<evidence type="ECO:0000256" key="3">
    <source>
        <dbReference type="ARBA" id="ARBA00022643"/>
    </source>
</evidence>
<keyword evidence="2" id="KW-0285">Flavoprotein</keyword>
<sequence>MKFNPENMETKSVYKLLTGAVVPRPIAWVSTISEEGVLNLSPFSFFTVASRQPPMLAISIGPGVGEREGTVKDTLENIKSGQEFVINVVPSALGNQMQKTSENLPPDVNEFSAAGLTPIDSDLVLPKRIKEAPIQMECKVDRIIELGTDHMIIGEMIMYHIEEDYYLGNEKVDFEKLQPLGRFAGNYSESKDFFTLPRKAEDPHT</sequence>
<dbReference type="PANTHER" id="PTHR33798">
    <property type="entry name" value="FLAVOPROTEIN OXYGENASE"/>
    <property type="match status" value="1"/>
</dbReference>
<feature type="domain" description="Flavin reductase like" evidence="5">
    <location>
        <begin position="19"/>
        <end position="168"/>
    </location>
</feature>
<keyword evidence="3" id="KW-0288">FMN</keyword>
<dbReference type="Gene3D" id="2.30.110.10">
    <property type="entry name" value="Electron Transport, Fmn-binding Protein, Chain A"/>
    <property type="match status" value="1"/>
</dbReference>
<comment type="cofactor">
    <cofactor evidence="1">
        <name>FMN</name>
        <dbReference type="ChEBI" id="CHEBI:58210"/>
    </cofactor>
</comment>
<dbReference type="STRING" id="86666.SAMN04490247_1374"/>
<dbReference type="PANTHER" id="PTHR33798:SF5">
    <property type="entry name" value="FLAVIN REDUCTASE LIKE DOMAIN-CONTAINING PROTEIN"/>
    <property type="match status" value="1"/>
</dbReference>
<dbReference type="Proteomes" id="UP000199225">
    <property type="component" value="Unassembled WGS sequence"/>
</dbReference>
<name>A0A1G8SC60_9BACI</name>
<dbReference type="Pfam" id="PF01613">
    <property type="entry name" value="Flavin_Reduct"/>
    <property type="match status" value="1"/>
</dbReference>
<protein>
    <submittedName>
        <fullName evidence="6">NADH-FMN oxidoreductase RutF, flavin reductase (DIM6/NTAB) family</fullName>
    </submittedName>
</protein>
<accession>A0A1G8SC60</accession>
<keyword evidence="7" id="KW-1185">Reference proteome</keyword>
<evidence type="ECO:0000259" key="5">
    <source>
        <dbReference type="SMART" id="SM00903"/>
    </source>
</evidence>
<dbReference type="InterPro" id="IPR012349">
    <property type="entry name" value="Split_barrel_FMN-bd"/>
</dbReference>